<dbReference type="Pfam" id="PF13469">
    <property type="entry name" value="Sulfotransfer_3"/>
    <property type="match status" value="1"/>
</dbReference>
<comment type="caution">
    <text evidence="2">The sequence shown here is derived from an EMBL/GenBank/DDBJ whole genome shotgun (WGS) entry which is preliminary data.</text>
</comment>
<evidence type="ECO:0000313" key="3">
    <source>
        <dbReference type="Proteomes" id="UP001595699"/>
    </source>
</evidence>
<dbReference type="InterPro" id="IPR027417">
    <property type="entry name" value="P-loop_NTPase"/>
</dbReference>
<dbReference type="EMBL" id="JBHRZH010000006">
    <property type="protein sequence ID" value="MFC3761230.1"/>
    <property type="molecule type" value="Genomic_DNA"/>
</dbReference>
<reference evidence="3" key="1">
    <citation type="journal article" date="2019" name="Int. J. Syst. Evol. Microbiol.">
        <title>The Global Catalogue of Microorganisms (GCM) 10K type strain sequencing project: providing services to taxonomists for standard genome sequencing and annotation.</title>
        <authorList>
            <consortium name="The Broad Institute Genomics Platform"/>
            <consortium name="The Broad Institute Genome Sequencing Center for Infectious Disease"/>
            <person name="Wu L."/>
            <person name="Ma J."/>
        </authorList>
    </citation>
    <scope>NUCLEOTIDE SEQUENCE [LARGE SCALE GENOMIC DNA]</scope>
    <source>
        <strain evidence="3">CGMCC 4.7241</strain>
    </source>
</reference>
<dbReference type="Proteomes" id="UP001595699">
    <property type="component" value="Unassembled WGS sequence"/>
</dbReference>
<dbReference type="Gene3D" id="3.40.50.300">
    <property type="entry name" value="P-loop containing nucleotide triphosphate hydrolases"/>
    <property type="match status" value="1"/>
</dbReference>
<proteinExistence type="predicted"/>
<dbReference type="PANTHER" id="PTHR10605:SF56">
    <property type="entry name" value="BIFUNCTIONAL HEPARAN SULFATE N-DEACETYLASE_N-SULFOTRANSFERASE"/>
    <property type="match status" value="1"/>
</dbReference>
<accession>A0ABV7YB74</accession>
<name>A0ABV7YB74_9ACTN</name>
<evidence type="ECO:0000256" key="1">
    <source>
        <dbReference type="ARBA" id="ARBA00022679"/>
    </source>
</evidence>
<sequence length="293" mass="33547">MGLKDRAPRWVKDVANVATRQYAAATSRWRPWPDFLLIGTKRGGTTSLFNYLLQHPGILGMFPQARGLKSPAYFFEHFARGESWYRSHFHTSAYRSTAARRLGYRPLSGESSPYYLYDPRIAARVANAMPSVKIIVLLRHPVKRAFSQYQDNVQNGLEPLSFEDALAAEPARVEGELERISADPFAYSFAHDFFSYRDRGVYLPQLERWYDALPESQLLVLPSEAFYADEQAVFDQTCSFLGLPPYALPRKERRNHVPAPKMNDATWAELCDFYAPHNEEVAKRLGPAFSWPT</sequence>
<dbReference type="PANTHER" id="PTHR10605">
    <property type="entry name" value="HEPARAN SULFATE SULFOTRANSFERASE"/>
    <property type="match status" value="1"/>
</dbReference>
<protein>
    <submittedName>
        <fullName evidence="2">Sulfotransferase</fullName>
    </submittedName>
</protein>
<evidence type="ECO:0000313" key="2">
    <source>
        <dbReference type="EMBL" id="MFC3761230.1"/>
    </source>
</evidence>
<keyword evidence="3" id="KW-1185">Reference proteome</keyword>
<dbReference type="InterPro" id="IPR037359">
    <property type="entry name" value="NST/OST"/>
</dbReference>
<organism evidence="2 3">
    <name type="scientific">Tenggerimyces flavus</name>
    <dbReference type="NCBI Taxonomy" id="1708749"/>
    <lineage>
        <taxon>Bacteria</taxon>
        <taxon>Bacillati</taxon>
        <taxon>Actinomycetota</taxon>
        <taxon>Actinomycetes</taxon>
        <taxon>Propionibacteriales</taxon>
        <taxon>Nocardioidaceae</taxon>
        <taxon>Tenggerimyces</taxon>
    </lineage>
</organism>
<dbReference type="RefSeq" id="WP_205117443.1">
    <property type="nucleotide sequence ID" value="NZ_JAFBCM010000001.1"/>
</dbReference>
<dbReference type="SUPFAM" id="SSF52540">
    <property type="entry name" value="P-loop containing nucleoside triphosphate hydrolases"/>
    <property type="match status" value="1"/>
</dbReference>
<gene>
    <name evidence="2" type="ORF">ACFOUW_10295</name>
</gene>
<keyword evidence="1" id="KW-0808">Transferase</keyword>